<name>A0A1F5VFT9_9BACT</name>
<dbReference type="GO" id="GO:0004657">
    <property type="term" value="F:proline dehydrogenase activity"/>
    <property type="evidence" value="ECO:0007669"/>
    <property type="project" value="UniProtKB-ARBA"/>
</dbReference>
<dbReference type="InterPro" id="IPR029041">
    <property type="entry name" value="FAD-linked_oxidoreductase-like"/>
</dbReference>
<evidence type="ECO:0000313" key="4">
    <source>
        <dbReference type="Proteomes" id="UP000179251"/>
    </source>
</evidence>
<reference evidence="3 4" key="1">
    <citation type="journal article" date="2016" name="Nat. Commun.">
        <title>Thousands of microbial genomes shed light on interconnected biogeochemical processes in an aquifer system.</title>
        <authorList>
            <person name="Anantharaman K."/>
            <person name="Brown C.T."/>
            <person name="Hug L.A."/>
            <person name="Sharon I."/>
            <person name="Castelle C.J."/>
            <person name="Probst A.J."/>
            <person name="Thomas B.C."/>
            <person name="Singh A."/>
            <person name="Wilkins M.J."/>
            <person name="Karaoz U."/>
            <person name="Brodie E.L."/>
            <person name="Williams K.H."/>
            <person name="Hubbard S.S."/>
            <person name="Banfield J.F."/>
        </authorList>
    </citation>
    <scope>NUCLEOTIDE SEQUENCE [LARGE SCALE GENOMIC DNA]</scope>
</reference>
<protein>
    <recommendedName>
        <fullName evidence="2">Proline dehydrogenase domain-containing protein</fullName>
    </recommendedName>
</protein>
<sequence length="309" mass="35556">MKNKFILQAAANAAVLMPGWEWWAWPLAQNFIGGRNLREAEKNALKLFQKEYPLILNYANEYTDSFKAVETTYQANIELIEWLKTNKMHASISVKLSAFSITPTDILNNLKPAETELFINVLKRTRDAGIRTWIDAEHLNMRQHYNFILPILWRKGFENLGRVIQANVKDENWEGFIKNCARVPIPTRICKGAYRRDPGALSFETEYPKIIWQYRYAAQTLISRCIETEIATGDDEIIGSGHLPPFAHFAMLLGVNATKAKELKDMGEPPHIYLIFGPNWSGYVKRRIVENPEYLLLPFKSATSDIEAY</sequence>
<evidence type="ECO:0000256" key="1">
    <source>
        <dbReference type="ARBA" id="ARBA00023002"/>
    </source>
</evidence>
<feature type="domain" description="Proline dehydrogenase" evidence="2">
    <location>
        <begin position="41"/>
        <end position="220"/>
    </location>
</feature>
<dbReference type="STRING" id="1798325.A2834_02805"/>
<dbReference type="EMBL" id="MFHD01000020">
    <property type="protein sequence ID" value="OGF62286.1"/>
    <property type="molecule type" value="Genomic_DNA"/>
</dbReference>
<gene>
    <name evidence="3" type="ORF">A2834_02805</name>
</gene>
<dbReference type="SUPFAM" id="SSF51730">
    <property type="entry name" value="FAD-linked oxidoreductase"/>
    <property type="match status" value="1"/>
</dbReference>
<accession>A0A1F5VFT9</accession>
<organism evidence="3 4">
    <name type="scientific">Candidatus Giovannonibacteria bacterium RIFCSPHIGHO2_01_FULL_45_23</name>
    <dbReference type="NCBI Taxonomy" id="1798325"/>
    <lineage>
        <taxon>Bacteria</taxon>
        <taxon>Candidatus Giovannoniibacteriota</taxon>
    </lineage>
</organism>
<proteinExistence type="predicted"/>
<comment type="caution">
    <text evidence="3">The sequence shown here is derived from an EMBL/GenBank/DDBJ whole genome shotgun (WGS) entry which is preliminary data.</text>
</comment>
<dbReference type="GO" id="GO:0006562">
    <property type="term" value="P:L-proline catabolic process"/>
    <property type="evidence" value="ECO:0007669"/>
    <property type="project" value="UniProtKB-ARBA"/>
</dbReference>
<dbReference type="Proteomes" id="UP000179251">
    <property type="component" value="Unassembled WGS sequence"/>
</dbReference>
<dbReference type="AlphaFoldDB" id="A0A1F5VFT9"/>
<evidence type="ECO:0000313" key="3">
    <source>
        <dbReference type="EMBL" id="OGF62286.1"/>
    </source>
</evidence>
<keyword evidence="1" id="KW-0560">Oxidoreductase</keyword>
<evidence type="ECO:0000259" key="2">
    <source>
        <dbReference type="Pfam" id="PF01619"/>
    </source>
</evidence>
<dbReference type="InterPro" id="IPR002872">
    <property type="entry name" value="Proline_DH_dom"/>
</dbReference>
<dbReference type="Pfam" id="PF01619">
    <property type="entry name" value="Pro_dh"/>
    <property type="match status" value="1"/>
</dbReference>
<dbReference type="Gene3D" id="3.20.20.220">
    <property type="match status" value="1"/>
</dbReference>